<dbReference type="Pfam" id="PF10099">
    <property type="entry name" value="RskA_C"/>
    <property type="match status" value="1"/>
</dbReference>
<reference evidence="11 12" key="1">
    <citation type="submission" date="2021-03" db="EMBL/GenBank/DDBJ databases">
        <title>Genomic Encyclopedia of Type Strains, Phase IV (KMG-IV): sequencing the most valuable type-strain genomes for metagenomic binning, comparative biology and taxonomic classification.</title>
        <authorList>
            <person name="Goeker M."/>
        </authorList>
    </citation>
    <scope>NUCLEOTIDE SEQUENCE [LARGE SCALE GENOMIC DNA]</scope>
    <source>
        <strain evidence="11 12">DSM 24738</strain>
    </source>
</reference>
<dbReference type="EMBL" id="JAGGKT010000004">
    <property type="protein sequence ID" value="MBP1931938.1"/>
    <property type="molecule type" value="Genomic_DNA"/>
</dbReference>
<keyword evidence="6 9" id="KW-0472">Membrane</keyword>
<dbReference type="InterPro" id="IPR041916">
    <property type="entry name" value="Anti_sigma_zinc_sf"/>
</dbReference>
<evidence type="ECO:0000313" key="11">
    <source>
        <dbReference type="EMBL" id="MBP1931938.1"/>
    </source>
</evidence>
<sequence>MGTYGNCSLSNELVAYVIGDTTEEEKHFIEKHLLRCSICHREVNELREAWNMIPYDLEETEVPVDLKEEVMLAIFPPEEVPKSVRKWTWLKRFSFSGLSPHGWVTAILIVALVASVWNNLIVRQQLVALESKSEHPAQILQVYSLKSANPGSANGNVWLFEKGNAKKLVFHLQGLEATKGSEAYQVWLIQEGKRRSAGVFLVDQNGTGILTYDMKEEQLPFDAIGITLEPDSEGTQPRGKKVLGT</sequence>
<keyword evidence="5 9" id="KW-1133">Transmembrane helix</keyword>
<dbReference type="RefSeq" id="WP_209810007.1">
    <property type="nucleotide sequence ID" value="NZ_JAGGKT010000004.1"/>
</dbReference>
<dbReference type="InterPro" id="IPR018764">
    <property type="entry name" value="RskA_C"/>
</dbReference>
<dbReference type="Proteomes" id="UP001519343">
    <property type="component" value="Unassembled WGS sequence"/>
</dbReference>
<feature type="domain" description="Anti-sigma K factor RskA C-terminal" evidence="10">
    <location>
        <begin position="106"/>
        <end position="237"/>
    </location>
</feature>
<evidence type="ECO:0000256" key="5">
    <source>
        <dbReference type="ARBA" id="ARBA00022989"/>
    </source>
</evidence>
<dbReference type="PANTHER" id="PTHR37461">
    <property type="entry name" value="ANTI-SIGMA-K FACTOR RSKA"/>
    <property type="match status" value="1"/>
</dbReference>
<gene>
    <name evidence="11" type="ORF">J2Z37_001939</name>
</gene>
<accession>A0ABS4GNS7</accession>
<name>A0ABS4GNS7_9BACL</name>
<evidence type="ECO:0000256" key="8">
    <source>
        <dbReference type="ARBA" id="ARBA00030803"/>
    </source>
</evidence>
<evidence type="ECO:0000259" key="10">
    <source>
        <dbReference type="Pfam" id="PF10099"/>
    </source>
</evidence>
<comment type="caution">
    <text evidence="11">The sequence shown here is derived from an EMBL/GenBank/DDBJ whole genome shotgun (WGS) entry which is preliminary data.</text>
</comment>
<protein>
    <recommendedName>
        <fullName evidence="8">Regulator of SigK</fullName>
    </recommendedName>
    <alternativeName>
        <fullName evidence="7">Sigma-K anti-sigma factor RskA</fullName>
    </alternativeName>
</protein>
<organism evidence="11 12">
    <name type="scientific">Ammoniphilus resinae</name>
    <dbReference type="NCBI Taxonomy" id="861532"/>
    <lineage>
        <taxon>Bacteria</taxon>
        <taxon>Bacillati</taxon>
        <taxon>Bacillota</taxon>
        <taxon>Bacilli</taxon>
        <taxon>Bacillales</taxon>
        <taxon>Paenibacillaceae</taxon>
        <taxon>Aneurinibacillus group</taxon>
        <taxon>Ammoniphilus</taxon>
    </lineage>
</organism>
<dbReference type="PANTHER" id="PTHR37461:SF1">
    <property type="entry name" value="ANTI-SIGMA-K FACTOR RSKA"/>
    <property type="match status" value="1"/>
</dbReference>
<feature type="transmembrane region" description="Helical" evidence="9">
    <location>
        <begin position="102"/>
        <end position="122"/>
    </location>
</feature>
<evidence type="ECO:0000256" key="4">
    <source>
        <dbReference type="ARBA" id="ARBA00022692"/>
    </source>
</evidence>
<dbReference type="Gene3D" id="1.10.10.1320">
    <property type="entry name" value="Anti-sigma factor, zinc-finger domain"/>
    <property type="match status" value="1"/>
</dbReference>
<evidence type="ECO:0000256" key="6">
    <source>
        <dbReference type="ARBA" id="ARBA00023136"/>
    </source>
</evidence>
<evidence type="ECO:0000313" key="12">
    <source>
        <dbReference type="Proteomes" id="UP001519343"/>
    </source>
</evidence>
<keyword evidence="3" id="KW-1003">Cell membrane</keyword>
<keyword evidence="12" id="KW-1185">Reference proteome</keyword>
<evidence type="ECO:0000256" key="1">
    <source>
        <dbReference type="ARBA" id="ARBA00004167"/>
    </source>
</evidence>
<evidence type="ECO:0000256" key="7">
    <source>
        <dbReference type="ARBA" id="ARBA00029829"/>
    </source>
</evidence>
<dbReference type="InterPro" id="IPR051474">
    <property type="entry name" value="Anti-sigma-K/W_factor"/>
</dbReference>
<keyword evidence="4 9" id="KW-0812">Transmembrane</keyword>
<comment type="subcellular location">
    <subcellularLocation>
        <location evidence="2">Cell membrane</location>
    </subcellularLocation>
    <subcellularLocation>
        <location evidence="1">Membrane</location>
        <topology evidence="1">Single-pass membrane protein</topology>
    </subcellularLocation>
</comment>
<evidence type="ECO:0000256" key="9">
    <source>
        <dbReference type="SAM" id="Phobius"/>
    </source>
</evidence>
<proteinExistence type="predicted"/>
<evidence type="ECO:0000256" key="2">
    <source>
        <dbReference type="ARBA" id="ARBA00004236"/>
    </source>
</evidence>
<evidence type="ECO:0000256" key="3">
    <source>
        <dbReference type="ARBA" id="ARBA00022475"/>
    </source>
</evidence>